<gene>
    <name evidence="2" type="ORF">PXEA_LOCUS6617</name>
</gene>
<feature type="transmembrane region" description="Helical" evidence="1">
    <location>
        <begin position="202"/>
        <end position="226"/>
    </location>
</feature>
<comment type="caution">
    <text evidence="2">The sequence shown here is derived from an EMBL/GenBank/DDBJ whole genome shotgun (WGS) entry which is preliminary data.</text>
</comment>
<keyword evidence="1" id="KW-1133">Transmembrane helix</keyword>
<dbReference type="Proteomes" id="UP000784294">
    <property type="component" value="Unassembled WGS sequence"/>
</dbReference>
<organism evidence="2 3">
    <name type="scientific">Protopolystoma xenopodis</name>
    <dbReference type="NCBI Taxonomy" id="117903"/>
    <lineage>
        <taxon>Eukaryota</taxon>
        <taxon>Metazoa</taxon>
        <taxon>Spiralia</taxon>
        <taxon>Lophotrochozoa</taxon>
        <taxon>Platyhelminthes</taxon>
        <taxon>Monogenea</taxon>
        <taxon>Polyopisthocotylea</taxon>
        <taxon>Polystomatidea</taxon>
        <taxon>Polystomatidae</taxon>
        <taxon>Protopolystoma</taxon>
    </lineage>
</organism>
<keyword evidence="1" id="KW-0812">Transmembrane</keyword>
<evidence type="ECO:0000313" key="2">
    <source>
        <dbReference type="EMBL" id="VEL13177.1"/>
    </source>
</evidence>
<keyword evidence="1" id="KW-0472">Membrane</keyword>
<accession>A0A3S5A6E4</accession>
<protein>
    <submittedName>
        <fullName evidence="2">Uncharacterized protein</fullName>
    </submittedName>
</protein>
<dbReference type="EMBL" id="CAAALY010016945">
    <property type="protein sequence ID" value="VEL13177.1"/>
    <property type="molecule type" value="Genomic_DNA"/>
</dbReference>
<keyword evidence="3" id="KW-1185">Reference proteome</keyword>
<evidence type="ECO:0000256" key="1">
    <source>
        <dbReference type="SAM" id="Phobius"/>
    </source>
</evidence>
<dbReference type="AlphaFoldDB" id="A0A3S5A6E4"/>
<reference evidence="2" key="1">
    <citation type="submission" date="2018-11" db="EMBL/GenBank/DDBJ databases">
        <authorList>
            <consortium name="Pathogen Informatics"/>
        </authorList>
    </citation>
    <scope>NUCLEOTIDE SEQUENCE</scope>
</reference>
<proteinExistence type="predicted"/>
<name>A0A3S5A6E4_9PLAT</name>
<evidence type="ECO:0000313" key="3">
    <source>
        <dbReference type="Proteomes" id="UP000784294"/>
    </source>
</evidence>
<sequence length="252" mass="28521">MSKLTTFVVHLSGSDVTSRNEQSSVKRWFWTWCPSRTSIPFTHWSPPTRLFGFTVPVHVILLLLLLPSNWNVSPNLDYVIPTNVSNSLDVDFATTSTAEATHIFPNSNKILVGQPFVHSEGAFAHATEASSEAMNDVSDVKSTLGNAVMNLERRTVLEELDPVQQETHEVANSLVPAFTCFYDGFRRFINITWQLREEYPGLVFMVCSYLIILHIIFSNLHINAVLEKKRQPRLSANMEVFCCIRTTSCKQP</sequence>